<proteinExistence type="predicted"/>
<name>A0A6T2AMI7_9EUGL</name>
<protein>
    <submittedName>
        <fullName evidence="2">Uncharacterized protein</fullName>
    </submittedName>
</protein>
<accession>A0A6T2AMI7</accession>
<organism evidence="2">
    <name type="scientific">Eutreptiella gymnastica</name>
    <dbReference type="NCBI Taxonomy" id="73025"/>
    <lineage>
        <taxon>Eukaryota</taxon>
        <taxon>Discoba</taxon>
        <taxon>Euglenozoa</taxon>
        <taxon>Euglenida</taxon>
        <taxon>Spirocuta</taxon>
        <taxon>Euglenophyceae</taxon>
        <taxon>Eutreptiales</taxon>
        <taxon>Eutreptiaceae</taxon>
        <taxon>Eutreptiella</taxon>
    </lineage>
</organism>
<sequence>MISLPSSTERCSNSCSVTKNLDNFDCESRFRDRCHNHEHPLAFLPTSHVYNSLALPLLRILNALELLGTWMPNYVPTPSQTPCPNQLYLKPCPLSTWIPNHVSNPIHTCKLVRGPVRHADEL</sequence>
<reference evidence="2" key="1">
    <citation type="submission" date="2021-01" db="EMBL/GenBank/DDBJ databases">
        <authorList>
            <person name="Corre E."/>
            <person name="Pelletier E."/>
            <person name="Niang G."/>
            <person name="Scheremetjew M."/>
            <person name="Finn R."/>
            <person name="Kale V."/>
            <person name="Holt S."/>
            <person name="Cochrane G."/>
            <person name="Meng A."/>
            <person name="Brown T."/>
            <person name="Cohen L."/>
        </authorList>
    </citation>
    <scope>NUCLEOTIDE SEQUENCE</scope>
    <source>
        <strain evidence="2">CCMP1594</strain>
    </source>
</reference>
<dbReference type="EMBL" id="HBJA01057722">
    <property type="protein sequence ID" value="CAE0809278.1"/>
    <property type="molecule type" value="Transcribed_RNA"/>
</dbReference>
<gene>
    <name evidence="1" type="ORF">EGYM00163_LOCUS20410</name>
    <name evidence="2" type="ORF">EGYM00163_LOCUS20411</name>
</gene>
<dbReference type="AlphaFoldDB" id="A0A6T2AMI7"/>
<evidence type="ECO:0000313" key="1">
    <source>
        <dbReference type="EMBL" id="CAE0809278.1"/>
    </source>
</evidence>
<evidence type="ECO:0000313" key="2">
    <source>
        <dbReference type="EMBL" id="CAE0809279.1"/>
    </source>
</evidence>
<dbReference type="EMBL" id="HBJA01057724">
    <property type="protein sequence ID" value="CAE0809279.1"/>
    <property type="molecule type" value="Transcribed_RNA"/>
</dbReference>